<dbReference type="Gene3D" id="1.25.40.390">
    <property type="match status" value="1"/>
</dbReference>
<dbReference type="Pfam" id="PF14322">
    <property type="entry name" value="SusD-like_3"/>
    <property type="match status" value="1"/>
</dbReference>
<name>A0ABW9J898_9SPHI</name>
<reference evidence="8 9" key="1">
    <citation type="submission" date="2024-12" db="EMBL/GenBank/DDBJ databases">
        <authorList>
            <person name="Hu S."/>
        </authorList>
    </citation>
    <scope>NUCLEOTIDE SEQUENCE [LARGE SCALE GENOMIC DNA]</scope>
    <source>
        <strain evidence="8 9">THG-T11</strain>
    </source>
</reference>
<protein>
    <submittedName>
        <fullName evidence="8">RagB/SusD family nutrient uptake outer membrane protein</fullName>
    </submittedName>
</protein>
<evidence type="ECO:0000256" key="2">
    <source>
        <dbReference type="ARBA" id="ARBA00006275"/>
    </source>
</evidence>
<evidence type="ECO:0000256" key="4">
    <source>
        <dbReference type="ARBA" id="ARBA00023136"/>
    </source>
</evidence>
<dbReference type="PROSITE" id="PS51257">
    <property type="entry name" value="PROKAR_LIPOPROTEIN"/>
    <property type="match status" value="1"/>
</dbReference>
<evidence type="ECO:0000313" key="8">
    <source>
        <dbReference type="EMBL" id="MFN0256773.1"/>
    </source>
</evidence>
<evidence type="ECO:0000259" key="6">
    <source>
        <dbReference type="Pfam" id="PF07980"/>
    </source>
</evidence>
<evidence type="ECO:0000313" key="9">
    <source>
        <dbReference type="Proteomes" id="UP001517247"/>
    </source>
</evidence>
<keyword evidence="3" id="KW-0732">Signal</keyword>
<dbReference type="Proteomes" id="UP001517247">
    <property type="component" value="Unassembled WGS sequence"/>
</dbReference>
<dbReference type="SUPFAM" id="SSF48452">
    <property type="entry name" value="TPR-like"/>
    <property type="match status" value="1"/>
</dbReference>
<dbReference type="Pfam" id="PF07980">
    <property type="entry name" value="SusD_RagB"/>
    <property type="match status" value="1"/>
</dbReference>
<dbReference type="CDD" id="cd08977">
    <property type="entry name" value="SusD"/>
    <property type="match status" value="1"/>
</dbReference>
<evidence type="ECO:0000256" key="1">
    <source>
        <dbReference type="ARBA" id="ARBA00004442"/>
    </source>
</evidence>
<comment type="similarity">
    <text evidence="2">Belongs to the SusD family.</text>
</comment>
<evidence type="ECO:0000256" key="5">
    <source>
        <dbReference type="ARBA" id="ARBA00023237"/>
    </source>
</evidence>
<sequence>MKNVIKTGAIITMVLMVSSCKKFIEIDSPKSSITPGAVFRSDDLAVSALLGVYQQMAASGYASGDGSSISTICGAAADELIGFNNTIVPFYDNQLLPENSTLASLWSSMYARIYNLNTLLEGINGKNELSPAVANQLEGEALFARAFHFFYLLNLFGEVPLHLTTDYAVNAGKSRSSSIEVYKQIVSDLKSAEDKLGDNYVSTERVRPNKSAARALLAKVYLYMGDWPKADLYASLVLDQSSLYNLVAFEDIFLKNSREAIWQLMPTAGGNTSAGSLLILTTVPNAVALRPDLAVNGFETGDLRKTNWIRSLVVQGTTYYYPFKYKVRSATSVSEYFMVFRLAEMYLIRAEARAKLDLLALAIDDLDKLRARAGLSLIKTTTPNITREDFLELLLKERRAELFTEWGNRWFDLKRNQKSNQVLSTIKAGWKPTAVLFPIPKLEIDNNKNIIQNEGY</sequence>
<comment type="caution">
    <text evidence="8">The sequence shown here is derived from an EMBL/GenBank/DDBJ whole genome shotgun (WGS) entry which is preliminary data.</text>
</comment>
<evidence type="ECO:0000259" key="7">
    <source>
        <dbReference type="Pfam" id="PF14322"/>
    </source>
</evidence>
<dbReference type="InterPro" id="IPR033985">
    <property type="entry name" value="SusD-like_N"/>
</dbReference>
<keyword evidence="4" id="KW-0472">Membrane</keyword>
<keyword evidence="9" id="KW-1185">Reference proteome</keyword>
<proteinExistence type="inferred from homology"/>
<dbReference type="InterPro" id="IPR012944">
    <property type="entry name" value="SusD_RagB_dom"/>
</dbReference>
<comment type="subcellular location">
    <subcellularLocation>
        <location evidence="1">Cell outer membrane</location>
    </subcellularLocation>
</comment>
<gene>
    <name evidence="8" type="ORF">E6A44_014380</name>
</gene>
<dbReference type="EMBL" id="SSHJ02000007">
    <property type="protein sequence ID" value="MFN0256773.1"/>
    <property type="molecule type" value="Genomic_DNA"/>
</dbReference>
<feature type="domain" description="SusD-like N-terminal" evidence="7">
    <location>
        <begin position="84"/>
        <end position="222"/>
    </location>
</feature>
<accession>A0ABW9J898</accession>
<evidence type="ECO:0000256" key="3">
    <source>
        <dbReference type="ARBA" id="ARBA00022729"/>
    </source>
</evidence>
<organism evidence="8 9">
    <name type="scientific">Pedobacter ureilyticus</name>
    <dbReference type="NCBI Taxonomy" id="1393051"/>
    <lineage>
        <taxon>Bacteria</taxon>
        <taxon>Pseudomonadati</taxon>
        <taxon>Bacteroidota</taxon>
        <taxon>Sphingobacteriia</taxon>
        <taxon>Sphingobacteriales</taxon>
        <taxon>Sphingobacteriaceae</taxon>
        <taxon>Pedobacter</taxon>
    </lineage>
</organism>
<dbReference type="InterPro" id="IPR011990">
    <property type="entry name" value="TPR-like_helical_dom_sf"/>
</dbReference>
<feature type="domain" description="RagB/SusD" evidence="6">
    <location>
        <begin position="317"/>
        <end position="456"/>
    </location>
</feature>
<keyword evidence="5" id="KW-0998">Cell outer membrane</keyword>